<dbReference type="Pfam" id="PF00646">
    <property type="entry name" value="F-box"/>
    <property type="match status" value="1"/>
</dbReference>
<dbReference type="Proteomes" id="UP000467841">
    <property type="component" value="Unassembled WGS sequence"/>
</dbReference>
<keyword evidence="3" id="KW-1185">Reference proteome</keyword>
<reference evidence="2" key="1">
    <citation type="submission" date="2020-01" db="EMBL/GenBank/DDBJ databases">
        <authorList>
            <person name="Mishra B."/>
        </authorList>
    </citation>
    <scope>NUCLEOTIDE SEQUENCE [LARGE SCALE GENOMIC DNA]</scope>
</reference>
<dbReference type="OrthoDB" id="1750034at2759"/>
<evidence type="ECO:0000313" key="2">
    <source>
        <dbReference type="EMBL" id="CAA7013848.1"/>
    </source>
</evidence>
<dbReference type="Gene3D" id="1.20.1280.50">
    <property type="match status" value="1"/>
</dbReference>
<organism evidence="2 3">
    <name type="scientific">Microthlaspi erraticum</name>
    <dbReference type="NCBI Taxonomy" id="1685480"/>
    <lineage>
        <taxon>Eukaryota</taxon>
        <taxon>Viridiplantae</taxon>
        <taxon>Streptophyta</taxon>
        <taxon>Embryophyta</taxon>
        <taxon>Tracheophyta</taxon>
        <taxon>Spermatophyta</taxon>
        <taxon>Magnoliopsida</taxon>
        <taxon>eudicotyledons</taxon>
        <taxon>Gunneridae</taxon>
        <taxon>Pentapetalae</taxon>
        <taxon>rosids</taxon>
        <taxon>malvids</taxon>
        <taxon>Brassicales</taxon>
        <taxon>Brassicaceae</taxon>
        <taxon>Coluteocarpeae</taxon>
        <taxon>Microthlaspi</taxon>
    </lineage>
</organism>
<comment type="caution">
    <text evidence="2">The sequence shown here is derived from an EMBL/GenBank/DDBJ whole genome shotgun (WGS) entry which is preliminary data.</text>
</comment>
<proteinExistence type="predicted"/>
<dbReference type="PANTHER" id="PTHR31111:SF65">
    <property type="entry name" value="F-BOX DOMAIN-CONTAINING PROTEIN"/>
    <property type="match status" value="1"/>
</dbReference>
<gene>
    <name evidence="2" type="ORF">MERR_LOCUS1082</name>
</gene>
<dbReference type="InterPro" id="IPR036047">
    <property type="entry name" value="F-box-like_dom_sf"/>
</dbReference>
<sequence length="136" mass="15695">MENLEQQDLLLTTQSSNSEPIPYDLLLDIFSRVPGKSIARFRCLSKSWRSKLGLPYFTELFLTKSLALPRILFAMQVNKELLFFSSPQPQNPVDNSSLVATRYKPFLNYYPAYITPPVHGLVSLHQRASKEWVIYI</sequence>
<name>A0A6D2HJR8_9BRAS</name>
<dbReference type="SMART" id="SM00256">
    <property type="entry name" value="FBOX"/>
    <property type="match status" value="1"/>
</dbReference>
<protein>
    <recommendedName>
        <fullName evidence="1">F-box domain-containing protein</fullName>
    </recommendedName>
</protein>
<dbReference type="SUPFAM" id="SSF81383">
    <property type="entry name" value="F-box domain"/>
    <property type="match status" value="1"/>
</dbReference>
<accession>A0A6D2HJR8</accession>
<dbReference type="InterPro" id="IPR001810">
    <property type="entry name" value="F-box_dom"/>
</dbReference>
<evidence type="ECO:0000313" key="3">
    <source>
        <dbReference type="Proteomes" id="UP000467841"/>
    </source>
</evidence>
<dbReference type="EMBL" id="CACVBM020000066">
    <property type="protein sequence ID" value="CAA7013848.1"/>
    <property type="molecule type" value="Genomic_DNA"/>
</dbReference>
<feature type="domain" description="F-box" evidence="1">
    <location>
        <begin position="21"/>
        <end position="61"/>
    </location>
</feature>
<dbReference type="AlphaFoldDB" id="A0A6D2HJR8"/>
<evidence type="ECO:0000259" key="1">
    <source>
        <dbReference type="SMART" id="SM00256"/>
    </source>
</evidence>
<dbReference type="PANTHER" id="PTHR31111">
    <property type="entry name" value="BNAA05G37150D PROTEIN-RELATED"/>
    <property type="match status" value="1"/>
</dbReference>